<dbReference type="PANTHER" id="PTHR43547">
    <property type="entry name" value="TWO-COMPONENT HISTIDINE KINASE"/>
    <property type="match status" value="1"/>
</dbReference>
<dbReference type="Gene3D" id="3.30.450.20">
    <property type="entry name" value="PAS domain"/>
    <property type="match status" value="1"/>
</dbReference>
<keyword evidence="10" id="KW-0808">Transferase</keyword>
<dbReference type="EC" id="2.7.13.3" evidence="2"/>
<protein>
    <recommendedName>
        <fullName evidence="2">histidine kinase</fullName>
        <ecNumber evidence="2">2.7.13.3</ecNumber>
    </recommendedName>
</protein>
<evidence type="ECO:0000256" key="4">
    <source>
        <dbReference type="PROSITE-ProRule" id="PRU00169"/>
    </source>
</evidence>
<dbReference type="Proteomes" id="UP000231857">
    <property type="component" value="Unassembled WGS sequence"/>
</dbReference>
<feature type="coiled-coil region" evidence="5">
    <location>
        <begin position="146"/>
        <end position="193"/>
    </location>
</feature>
<gene>
    <name evidence="10" type="ORF">CH363_16605</name>
</gene>
<evidence type="ECO:0000313" key="10">
    <source>
        <dbReference type="EMBL" id="PKA14831.1"/>
    </source>
</evidence>
<dbReference type="SUPFAM" id="SSF52172">
    <property type="entry name" value="CheY-like"/>
    <property type="match status" value="2"/>
</dbReference>
<keyword evidence="11" id="KW-1185">Reference proteome</keyword>
<dbReference type="SMART" id="SM00387">
    <property type="entry name" value="HATPase_c"/>
    <property type="match status" value="1"/>
</dbReference>
<dbReference type="Gene3D" id="1.10.287.130">
    <property type="match status" value="1"/>
</dbReference>
<dbReference type="InterPro" id="IPR000700">
    <property type="entry name" value="PAS-assoc_C"/>
</dbReference>
<dbReference type="PRINTS" id="PR00344">
    <property type="entry name" value="BCTRLSENSOR"/>
</dbReference>
<accession>A0ABX4PIY0</accession>
<dbReference type="SMART" id="SM00086">
    <property type="entry name" value="PAC"/>
    <property type="match status" value="1"/>
</dbReference>
<sequence>MLILVVDDSYQNRKLISAQLANGSRKIYTASNGLEALEILENTEVDLIISDILMPQMDGYQFCSQVRQNEKFKHIPIIIYTATYTSDSDEKLSFDLGADAFLKKPAGLKLLEETVVKLIQNPRSKRNVRGLVLDSAPLRQYNHRLVEKLEEKNFELQRRSEELGYEIEERIRAERLNREGEELFKELTDAIHEVFWMTSLSKNEIVYISQGYEQIWGRSRQSLLENPISWMECIHPDDRDRVMNSARTRQVNGEYREEYRIIRPDGEVRWIRDKAFPVKNEKGDTIRVAGVAEDITEHKLKEVQLKEVEKRKAELEEQLIQAQKLESLGTLASGIAHDFNNILSIIMGHTSVIENNRNNPEKFSQHVSALHMATQRGASLVRQLLTFARKMEFNLELAQINDIILEISKLVSQTFPKNIRLLTDFQEDLPLVQVDANQIHQVLLNLCVNARDAMQDGGLLTIETFLTDSENLKMGYSKSMAEKYVILRISDSGSGMSEKTKQRIFEPFFTTKDIGKGTGLGLALAYSVIDNHKGWIEVDSELGKGTTFFVYLPVPKDKPELNIKPDYSVSESLGGNESILVIEDEELLRSMLADLLGSKGYKVHLAIDGEDGVEQFLLKHSEIQLVMTDLGLPKFGGGEVIKRIRAVHSSVKIILASGFMDPELKLSLKEFGVSCFIQKPYLGTEILSCIRSVLDQNKFSREC</sequence>
<dbReference type="PROSITE" id="PS50110">
    <property type="entry name" value="RESPONSE_REGULATORY"/>
    <property type="match status" value="2"/>
</dbReference>
<dbReference type="InterPro" id="IPR001610">
    <property type="entry name" value="PAC"/>
</dbReference>
<feature type="domain" description="Response regulatory" evidence="7">
    <location>
        <begin position="578"/>
        <end position="694"/>
    </location>
</feature>
<keyword evidence="10" id="KW-0418">Kinase</keyword>
<evidence type="ECO:0000259" key="8">
    <source>
        <dbReference type="PROSITE" id="PS50112"/>
    </source>
</evidence>
<dbReference type="Pfam" id="PF02518">
    <property type="entry name" value="HATPase_c"/>
    <property type="match status" value="1"/>
</dbReference>
<dbReference type="InterPro" id="IPR003661">
    <property type="entry name" value="HisK_dim/P_dom"/>
</dbReference>
<dbReference type="InterPro" id="IPR003594">
    <property type="entry name" value="HATPase_dom"/>
</dbReference>
<evidence type="ECO:0000259" key="9">
    <source>
        <dbReference type="PROSITE" id="PS50113"/>
    </source>
</evidence>
<reference evidence="10 11" key="1">
    <citation type="submission" date="2017-07" db="EMBL/GenBank/DDBJ databases">
        <title>Leptospira spp. isolated from tropical soils.</title>
        <authorList>
            <person name="Thibeaux R."/>
            <person name="Iraola G."/>
            <person name="Ferres I."/>
            <person name="Bierque E."/>
            <person name="Girault D."/>
            <person name="Soupe-Gilbert M.-E."/>
            <person name="Picardeau M."/>
            <person name="Goarant C."/>
        </authorList>
    </citation>
    <scope>NUCLEOTIDE SEQUENCE [LARGE SCALE GENOMIC DNA]</scope>
    <source>
        <strain evidence="10 11">ATI7-C-A2</strain>
    </source>
</reference>
<dbReference type="SUPFAM" id="SSF47384">
    <property type="entry name" value="Homodimeric domain of signal transducing histidine kinase"/>
    <property type="match status" value="1"/>
</dbReference>
<name>A0ABX4PIY0_9LEPT</name>
<keyword evidence="3 4" id="KW-0597">Phosphoprotein</keyword>
<evidence type="ECO:0000259" key="7">
    <source>
        <dbReference type="PROSITE" id="PS50110"/>
    </source>
</evidence>
<feature type="coiled-coil region" evidence="5">
    <location>
        <begin position="298"/>
        <end position="328"/>
    </location>
</feature>
<dbReference type="Pfam" id="PF00512">
    <property type="entry name" value="HisKA"/>
    <property type="match status" value="1"/>
</dbReference>
<dbReference type="SMART" id="SM00388">
    <property type="entry name" value="HisKA"/>
    <property type="match status" value="1"/>
</dbReference>
<dbReference type="PROSITE" id="PS50113">
    <property type="entry name" value="PAC"/>
    <property type="match status" value="1"/>
</dbReference>
<dbReference type="RefSeq" id="WP_100724934.1">
    <property type="nucleotide sequence ID" value="NZ_NPEG01000015.1"/>
</dbReference>
<proteinExistence type="predicted"/>
<evidence type="ECO:0000256" key="3">
    <source>
        <dbReference type="ARBA" id="ARBA00022553"/>
    </source>
</evidence>
<dbReference type="PANTHER" id="PTHR43547:SF2">
    <property type="entry name" value="HYBRID SIGNAL TRANSDUCTION HISTIDINE KINASE C"/>
    <property type="match status" value="1"/>
</dbReference>
<keyword evidence="5" id="KW-0175">Coiled coil</keyword>
<dbReference type="InterPro" id="IPR011006">
    <property type="entry name" value="CheY-like_superfamily"/>
</dbReference>
<feature type="domain" description="PAC" evidence="9">
    <location>
        <begin position="255"/>
        <end position="307"/>
    </location>
</feature>
<organism evidence="10 11">
    <name type="scientific">Leptospira haakeii</name>
    <dbReference type="NCBI Taxonomy" id="2023198"/>
    <lineage>
        <taxon>Bacteria</taxon>
        <taxon>Pseudomonadati</taxon>
        <taxon>Spirochaetota</taxon>
        <taxon>Spirochaetia</taxon>
        <taxon>Leptospirales</taxon>
        <taxon>Leptospiraceae</taxon>
        <taxon>Leptospira</taxon>
    </lineage>
</organism>
<evidence type="ECO:0000256" key="1">
    <source>
        <dbReference type="ARBA" id="ARBA00000085"/>
    </source>
</evidence>
<dbReference type="Gene3D" id="3.30.565.10">
    <property type="entry name" value="Histidine kinase-like ATPase, C-terminal domain"/>
    <property type="match status" value="1"/>
</dbReference>
<feature type="modified residue" description="4-aspartylphosphate" evidence="4">
    <location>
        <position position="629"/>
    </location>
</feature>
<evidence type="ECO:0000256" key="5">
    <source>
        <dbReference type="SAM" id="Coils"/>
    </source>
</evidence>
<dbReference type="InterPro" id="IPR005467">
    <property type="entry name" value="His_kinase_dom"/>
</dbReference>
<dbReference type="Pfam" id="PF08447">
    <property type="entry name" value="PAS_3"/>
    <property type="match status" value="1"/>
</dbReference>
<dbReference type="PROSITE" id="PS50109">
    <property type="entry name" value="HIS_KIN"/>
    <property type="match status" value="1"/>
</dbReference>
<dbReference type="PROSITE" id="PS50112">
    <property type="entry name" value="PAS"/>
    <property type="match status" value="1"/>
</dbReference>
<dbReference type="EMBL" id="NPEI01000012">
    <property type="protein sequence ID" value="PKA14831.1"/>
    <property type="molecule type" value="Genomic_DNA"/>
</dbReference>
<dbReference type="CDD" id="cd00156">
    <property type="entry name" value="REC"/>
    <property type="match status" value="1"/>
</dbReference>
<evidence type="ECO:0000259" key="6">
    <source>
        <dbReference type="PROSITE" id="PS50109"/>
    </source>
</evidence>
<feature type="modified residue" description="4-aspartylphosphate" evidence="4">
    <location>
        <position position="51"/>
    </location>
</feature>
<dbReference type="Gene3D" id="3.40.50.2300">
    <property type="match status" value="2"/>
</dbReference>
<dbReference type="CDD" id="cd00130">
    <property type="entry name" value="PAS"/>
    <property type="match status" value="1"/>
</dbReference>
<dbReference type="NCBIfam" id="TIGR00229">
    <property type="entry name" value="sensory_box"/>
    <property type="match status" value="1"/>
</dbReference>
<dbReference type="InterPro" id="IPR004358">
    <property type="entry name" value="Sig_transdc_His_kin-like_C"/>
</dbReference>
<dbReference type="CDD" id="cd00082">
    <property type="entry name" value="HisKA"/>
    <property type="match status" value="1"/>
</dbReference>
<dbReference type="Pfam" id="PF00072">
    <property type="entry name" value="Response_reg"/>
    <property type="match status" value="2"/>
</dbReference>
<feature type="domain" description="Histidine kinase" evidence="6">
    <location>
        <begin position="334"/>
        <end position="556"/>
    </location>
</feature>
<dbReference type="GO" id="GO:0016301">
    <property type="term" value="F:kinase activity"/>
    <property type="evidence" value="ECO:0007669"/>
    <property type="project" value="UniProtKB-KW"/>
</dbReference>
<evidence type="ECO:0000313" key="11">
    <source>
        <dbReference type="Proteomes" id="UP000231857"/>
    </source>
</evidence>
<dbReference type="SUPFAM" id="SSF55874">
    <property type="entry name" value="ATPase domain of HSP90 chaperone/DNA topoisomerase II/histidine kinase"/>
    <property type="match status" value="1"/>
</dbReference>
<dbReference type="InterPro" id="IPR001789">
    <property type="entry name" value="Sig_transdc_resp-reg_receiver"/>
</dbReference>
<dbReference type="InterPro" id="IPR036890">
    <property type="entry name" value="HATPase_C_sf"/>
</dbReference>
<dbReference type="InterPro" id="IPR035965">
    <property type="entry name" value="PAS-like_dom_sf"/>
</dbReference>
<dbReference type="InterPro" id="IPR036097">
    <property type="entry name" value="HisK_dim/P_sf"/>
</dbReference>
<dbReference type="SMART" id="SM00091">
    <property type="entry name" value="PAS"/>
    <property type="match status" value="1"/>
</dbReference>
<dbReference type="SUPFAM" id="SSF55785">
    <property type="entry name" value="PYP-like sensor domain (PAS domain)"/>
    <property type="match status" value="1"/>
</dbReference>
<dbReference type="InterPro" id="IPR000014">
    <property type="entry name" value="PAS"/>
</dbReference>
<feature type="domain" description="PAS" evidence="8">
    <location>
        <begin position="180"/>
        <end position="254"/>
    </location>
</feature>
<dbReference type="SMART" id="SM00448">
    <property type="entry name" value="REC"/>
    <property type="match status" value="2"/>
</dbReference>
<comment type="caution">
    <text evidence="10">The sequence shown here is derived from an EMBL/GenBank/DDBJ whole genome shotgun (WGS) entry which is preliminary data.</text>
</comment>
<feature type="domain" description="Response regulatory" evidence="7">
    <location>
        <begin position="2"/>
        <end position="119"/>
    </location>
</feature>
<comment type="catalytic activity">
    <reaction evidence="1">
        <text>ATP + protein L-histidine = ADP + protein N-phospho-L-histidine.</text>
        <dbReference type="EC" id="2.7.13.3"/>
    </reaction>
</comment>
<evidence type="ECO:0000256" key="2">
    <source>
        <dbReference type="ARBA" id="ARBA00012438"/>
    </source>
</evidence>
<dbReference type="InterPro" id="IPR013655">
    <property type="entry name" value="PAS_fold_3"/>
</dbReference>